<proteinExistence type="inferred from homology"/>
<feature type="binding site" evidence="11">
    <location>
        <position position="188"/>
    </location>
    <ligand>
        <name>FMN</name>
        <dbReference type="ChEBI" id="CHEBI:58210"/>
    </ligand>
</feature>
<feature type="binding site" evidence="11">
    <location>
        <begin position="65"/>
        <end position="69"/>
    </location>
    <ligand>
        <name>FMN</name>
        <dbReference type="ChEBI" id="CHEBI:58210"/>
    </ligand>
</feature>
<dbReference type="CDD" id="cd04738">
    <property type="entry name" value="DHOD_2_like"/>
    <property type="match status" value="1"/>
</dbReference>
<dbReference type="STRING" id="946483.Cenrod_1067"/>
<feature type="binding site" evidence="11">
    <location>
        <position position="69"/>
    </location>
    <ligand>
        <name>substrate</name>
    </ligand>
</feature>
<dbReference type="InterPro" id="IPR001295">
    <property type="entry name" value="Dihydroorotate_DH_CS"/>
</dbReference>
<reference evidence="13 14" key="1">
    <citation type="journal article" date="2013" name="Genome Biol.">
        <title>Genomic analysis reveals key aspects of prokaryotic symbiosis in the phototrophic consortium "Chlorochromatium aggregatum".</title>
        <authorList>
            <person name="Liu Z."/>
            <person name="Muller J."/>
            <person name="Li T."/>
            <person name="Alvey R.M."/>
            <person name="Vogl K."/>
            <person name="Frigaard N.U."/>
            <person name="Rockwell N.C."/>
            <person name="Boyd E.S."/>
            <person name="Tomsho L.P."/>
            <person name="Schuster S.C."/>
            <person name="Henke P."/>
            <person name="Rohde M."/>
            <person name="Overmann J."/>
            <person name="Bryant D.A."/>
        </authorList>
    </citation>
    <scope>NUCLEOTIDE SEQUENCE [LARGE SCALE GENOMIC DNA]</scope>
    <source>
        <strain evidence="13">CR</strain>
    </source>
</reference>
<dbReference type="NCBIfam" id="NF003646">
    <property type="entry name" value="PRK05286.1-4"/>
    <property type="match status" value="1"/>
</dbReference>
<evidence type="ECO:0000256" key="8">
    <source>
        <dbReference type="ARBA" id="ARBA00023002"/>
    </source>
</evidence>
<evidence type="ECO:0000256" key="10">
    <source>
        <dbReference type="ARBA" id="ARBA00048639"/>
    </source>
</evidence>
<comment type="catalytic activity">
    <reaction evidence="10 11">
        <text>(S)-dihydroorotate + a quinone = orotate + a quinol</text>
        <dbReference type="Rhea" id="RHEA:30187"/>
        <dbReference type="ChEBI" id="CHEBI:24646"/>
        <dbReference type="ChEBI" id="CHEBI:30839"/>
        <dbReference type="ChEBI" id="CHEBI:30864"/>
        <dbReference type="ChEBI" id="CHEBI:132124"/>
        <dbReference type="EC" id="1.3.5.2"/>
    </reaction>
</comment>
<dbReference type="GO" id="GO:0106430">
    <property type="term" value="F:dihydroorotate dehydrogenase (quinone) activity"/>
    <property type="evidence" value="ECO:0007669"/>
    <property type="project" value="UniProtKB-EC"/>
</dbReference>
<evidence type="ECO:0000313" key="13">
    <source>
        <dbReference type="EMBL" id="AGX87161.1"/>
    </source>
</evidence>
<comment type="function">
    <text evidence="1 11">Catalyzes the conversion of dihydroorotate to orotate with quinone as electron acceptor.</text>
</comment>
<dbReference type="EMBL" id="CP004885">
    <property type="protein sequence ID" value="AGX87161.1"/>
    <property type="molecule type" value="Genomic_DNA"/>
</dbReference>
<dbReference type="InterPro" id="IPR050074">
    <property type="entry name" value="DHO_dehydrogenase"/>
</dbReference>
<feature type="domain" description="Dihydroorotate dehydrogenase catalytic" evidence="12">
    <location>
        <begin position="51"/>
        <end position="356"/>
    </location>
</feature>
<dbReference type="SUPFAM" id="SSF51395">
    <property type="entry name" value="FMN-linked oxidoreductases"/>
    <property type="match status" value="1"/>
</dbReference>
<evidence type="ECO:0000256" key="4">
    <source>
        <dbReference type="ARBA" id="ARBA00005359"/>
    </source>
</evidence>
<dbReference type="UniPathway" id="UPA00070">
    <property type="reaction ID" value="UER00946"/>
</dbReference>
<feature type="binding site" evidence="11">
    <location>
        <begin position="343"/>
        <end position="344"/>
    </location>
    <ligand>
        <name>FMN</name>
        <dbReference type="ChEBI" id="CHEBI:58210"/>
    </ligand>
</feature>
<dbReference type="PANTHER" id="PTHR48109">
    <property type="entry name" value="DIHYDROOROTATE DEHYDROGENASE (QUINONE), MITOCHONDRIAL-RELATED"/>
    <property type="match status" value="1"/>
</dbReference>
<keyword evidence="8 11" id="KW-0560">Oxidoreductase</keyword>
<evidence type="ECO:0000256" key="1">
    <source>
        <dbReference type="ARBA" id="ARBA00003125"/>
    </source>
</evidence>
<dbReference type="AlphaFoldDB" id="U5N6J6"/>
<comment type="pathway">
    <text evidence="3 11">Pyrimidine metabolism; UMP biosynthesis via de novo pathway; orotate from (S)-dihydroorotate (quinone route): step 1/1.</text>
</comment>
<feature type="active site" description="Nucleophile" evidence="11">
    <location>
        <position position="191"/>
    </location>
</feature>
<feature type="binding site" evidence="11">
    <location>
        <begin position="271"/>
        <end position="272"/>
    </location>
    <ligand>
        <name>substrate</name>
    </ligand>
</feature>
<dbReference type="GO" id="GO:0044205">
    <property type="term" value="P:'de novo' UMP biosynthetic process"/>
    <property type="evidence" value="ECO:0007669"/>
    <property type="project" value="UniProtKB-UniRule"/>
</dbReference>
<dbReference type="eggNOG" id="COG0167">
    <property type="taxonomic scope" value="Bacteria"/>
</dbReference>
<keyword evidence="6 11" id="KW-0288">FMN</keyword>
<dbReference type="PANTHER" id="PTHR48109:SF4">
    <property type="entry name" value="DIHYDROOROTATE DEHYDROGENASE (QUINONE), MITOCHONDRIAL"/>
    <property type="match status" value="1"/>
</dbReference>
<dbReference type="Pfam" id="PF01180">
    <property type="entry name" value="DHO_dh"/>
    <property type="match status" value="1"/>
</dbReference>
<evidence type="ECO:0000313" key="14">
    <source>
        <dbReference type="Proteomes" id="UP000017184"/>
    </source>
</evidence>
<name>U5N6J6_9BURK</name>
<feature type="binding site" evidence="11">
    <location>
        <position position="193"/>
    </location>
    <ligand>
        <name>substrate</name>
    </ligand>
</feature>
<keyword evidence="11" id="KW-1003">Cell membrane</keyword>
<evidence type="ECO:0000256" key="5">
    <source>
        <dbReference type="ARBA" id="ARBA00022630"/>
    </source>
</evidence>
<protein>
    <recommendedName>
        <fullName evidence="11">Dihydroorotate dehydrogenase (quinone)</fullName>
        <ecNumber evidence="11">1.3.5.2</ecNumber>
    </recommendedName>
    <alternativeName>
        <fullName evidence="11">DHOdehase</fullName>
        <shortName evidence="11">DHOD</shortName>
        <shortName evidence="11">DHODase</shortName>
    </alternativeName>
    <alternativeName>
        <fullName evidence="11">Dihydroorotate oxidase</fullName>
    </alternativeName>
</protein>
<evidence type="ECO:0000256" key="7">
    <source>
        <dbReference type="ARBA" id="ARBA00022975"/>
    </source>
</evidence>
<evidence type="ECO:0000259" key="12">
    <source>
        <dbReference type="Pfam" id="PF01180"/>
    </source>
</evidence>
<accession>U5N6J6</accession>
<keyword evidence="7 11" id="KW-0665">Pyrimidine biosynthesis</keyword>
<keyword evidence="14" id="KW-1185">Reference proteome</keyword>
<keyword evidence="9 11" id="KW-0472">Membrane</keyword>
<dbReference type="Gene3D" id="3.20.20.70">
    <property type="entry name" value="Aldolase class I"/>
    <property type="match status" value="1"/>
</dbReference>
<feature type="binding site" evidence="11">
    <location>
        <position position="233"/>
    </location>
    <ligand>
        <name>FMN</name>
        <dbReference type="ChEBI" id="CHEBI:58210"/>
    </ligand>
</feature>
<dbReference type="HOGENOM" id="CLU_013640_2_0_4"/>
<evidence type="ECO:0000256" key="3">
    <source>
        <dbReference type="ARBA" id="ARBA00005161"/>
    </source>
</evidence>
<dbReference type="InterPro" id="IPR005720">
    <property type="entry name" value="Dihydroorotate_DH_cat"/>
</dbReference>
<feature type="binding site" evidence="11">
    <location>
        <position position="322"/>
    </location>
    <ligand>
        <name>FMN</name>
        <dbReference type="ChEBI" id="CHEBI:58210"/>
    </ligand>
</feature>
<feature type="binding site" evidence="11">
    <location>
        <position position="89"/>
    </location>
    <ligand>
        <name>FMN</name>
        <dbReference type="ChEBI" id="CHEBI:58210"/>
    </ligand>
</feature>
<comment type="similarity">
    <text evidence="4 11">Belongs to the dihydroorotate dehydrogenase family. Type 2 subfamily.</text>
</comment>
<dbReference type="PATRIC" id="fig|946483.4.peg.1071"/>
<dbReference type="HAMAP" id="MF_00225">
    <property type="entry name" value="DHO_dh_type2"/>
    <property type="match status" value="1"/>
</dbReference>
<dbReference type="NCBIfam" id="NF003652">
    <property type="entry name" value="PRK05286.2-5"/>
    <property type="match status" value="1"/>
</dbReference>
<gene>
    <name evidence="11 13" type="primary">pyrD</name>
    <name evidence="13" type="ORF">Cenrod_1067</name>
</gene>
<dbReference type="NCBIfam" id="TIGR01036">
    <property type="entry name" value="pyrD_sub2"/>
    <property type="match status" value="1"/>
</dbReference>
<dbReference type="Proteomes" id="UP000017184">
    <property type="component" value="Chromosome"/>
</dbReference>
<feature type="binding site" evidence="11">
    <location>
        <position position="293"/>
    </location>
    <ligand>
        <name>FMN</name>
        <dbReference type="ChEBI" id="CHEBI:58210"/>
    </ligand>
</feature>
<feature type="binding site" evidence="11">
    <location>
        <position position="155"/>
    </location>
    <ligand>
        <name>FMN</name>
        <dbReference type="ChEBI" id="CHEBI:58210"/>
    </ligand>
</feature>
<dbReference type="OrthoDB" id="9802377at2"/>
<feature type="binding site" evidence="11">
    <location>
        <begin position="114"/>
        <end position="118"/>
    </location>
    <ligand>
        <name>substrate</name>
    </ligand>
</feature>
<comment type="subcellular location">
    <subcellularLocation>
        <location evidence="11">Cell membrane</location>
        <topology evidence="11">Peripheral membrane protein</topology>
    </subcellularLocation>
    <subcellularLocation>
        <location evidence="2">Membrane</location>
    </subcellularLocation>
</comment>
<dbReference type="InterPro" id="IPR005719">
    <property type="entry name" value="Dihydroorotate_DH_2"/>
</dbReference>
<dbReference type="KEGG" id="cbx:Cenrod_1067"/>
<dbReference type="GO" id="GO:0006207">
    <property type="term" value="P:'de novo' pyrimidine nucleobase biosynthetic process"/>
    <property type="evidence" value="ECO:0007669"/>
    <property type="project" value="UniProtKB-UniRule"/>
</dbReference>
<dbReference type="EC" id="1.3.5.2" evidence="11"/>
<evidence type="ECO:0000256" key="2">
    <source>
        <dbReference type="ARBA" id="ARBA00004370"/>
    </source>
</evidence>
<evidence type="ECO:0000256" key="9">
    <source>
        <dbReference type="ARBA" id="ARBA00023136"/>
    </source>
</evidence>
<sequence length="369" mass="39840">MAPFPYALLRPWLFQLDPECAHTLMMGMLERTQHTVLRHLYAQRRVEDPIRIAGLCFPNRVGLAAGLDKDARCIDALCAMGFGFVEVGTVTPVAQPGNPCPRMFRLPTAQALINRMGFNNDGLAAFVDHVTQSRHYLRRLTSHPTAPPSTIVGLNIGKNAHTPIEHAVQDYLRCMDTVFAHADYVCVNISSPNTHNLRDLQRDAALDALLGALCERRSLLAQRMGRHVPIFLKIAPDLDAEQLDAIARTLRQYGCDTAGNANDTLGVIATNTTLDRSNVAGLAHAQEAGGLSGAPLRHASNQVVSQLRKLLGPTFPIIGVGGILCAEDAVEKIDAGADLIQLYTGLLYNGPALVGEAASAIHAACRARP</sequence>
<organism evidence="13 14">
    <name type="scientific">Candidatus Symbiobacter mobilis CR</name>
    <dbReference type="NCBI Taxonomy" id="946483"/>
    <lineage>
        <taxon>Bacteria</taxon>
        <taxon>Pseudomonadati</taxon>
        <taxon>Pseudomonadota</taxon>
        <taxon>Betaproteobacteria</taxon>
        <taxon>Burkholderiales</taxon>
        <taxon>Comamonadaceae</taxon>
    </lineage>
</organism>
<dbReference type="PROSITE" id="PS00911">
    <property type="entry name" value="DHODEHASE_1"/>
    <property type="match status" value="1"/>
</dbReference>
<evidence type="ECO:0000256" key="11">
    <source>
        <dbReference type="HAMAP-Rule" id="MF_00225"/>
    </source>
</evidence>
<comment type="subunit">
    <text evidence="11">Monomer.</text>
</comment>
<comment type="cofactor">
    <cofactor evidence="11">
        <name>FMN</name>
        <dbReference type="ChEBI" id="CHEBI:58210"/>
    </cofactor>
    <text evidence="11">Binds 1 FMN per subunit.</text>
</comment>
<feature type="binding site" evidence="11">
    <location>
        <position position="188"/>
    </location>
    <ligand>
        <name>substrate</name>
    </ligand>
</feature>
<dbReference type="GO" id="GO:0005737">
    <property type="term" value="C:cytoplasm"/>
    <property type="evidence" value="ECO:0007669"/>
    <property type="project" value="InterPro"/>
</dbReference>
<evidence type="ECO:0000256" key="6">
    <source>
        <dbReference type="ARBA" id="ARBA00022643"/>
    </source>
</evidence>
<dbReference type="InterPro" id="IPR013785">
    <property type="entry name" value="Aldolase_TIM"/>
</dbReference>
<feature type="binding site" evidence="11">
    <location>
        <position position="270"/>
    </location>
    <ligand>
        <name>FMN</name>
        <dbReference type="ChEBI" id="CHEBI:58210"/>
    </ligand>
</feature>
<dbReference type="GO" id="GO:0005886">
    <property type="term" value="C:plasma membrane"/>
    <property type="evidence" value="ECO:0007669"/>
    <property type="project" value="UniProtKB-SubCell"/>
</dbReference>
<dbReference type="RefSeq" id="WP_022771979.1">
    <property type="nucleotide sequence ID" value="NC_022576.1"/>
</dbReference>
<keyword evidence="5 11" id="KW-0285">Flavoprotein</keyword>